<dbReference type="InterPro" id="IPR039841">
    <property type="entry name" value="INTS14"/>
</dbReference>
<dbReference type="GO" id="GO:0032039">
    <property type="term" value="C:integrator complex"/>
    <property type="evidence" value="ECO:0007669"/>
    <property type="project" value="InterPro"/>
</dbReference>
<protein>
    <submittedName>
        <fullName evidence="3">IntS14_C domain-containing protein</fullName>
    </submittedName>
</protein>
<dbReference type="PANTHER" id="PTHR13532">
    <property type="match status" value="1"/>
</dbReference>
<evidence type="ECO:0000313" key="2">
    <source>
        <dbReference type="Proteomes" id="UP000036681"/>
    </source>
</evidence>
<dbReference type="AlphaFoldDB" id="A0A0M3IEF6"/>
<dbReference type="InterPro" id="IPR046471">
    <property type="entry name" value="IntS14_C"/>
</dbReference>
<evidence type="ECO:0000313" key="3">
    <source>
        <dbReference type="WBParaSite" id="ALUE_0001647801-mRNA-1"/>
    </source>
</evidence>
<reference evidence="3" key="1">
    <citation type="submission" date="2017-02" db="UniProtKB">
        <authorList>
            <consortium name="WormBaseParasite"/>
        </authorList>
    </citation>
    <scope>IDENTIFICATION</scope>
</reference>
<dbReference type="GO" id="GO:0034472">
    <property type="term" value="P:snRNA 3'-end processing"/>
    <property type="evidence" value="ECO:0007669"/>
    <property type="project" value="TreeGrafter"/>
</dbReference>
<dbReference type="WBParaSite" id="ALUE_0001647801-mRNA-1">
    <property type="protein sequence ID" value="ALUE_0001647801-mRNA-1"/>
    <property type="gene ID" value="ALUE_0001647801"/>
</dbReference>
<keyword evidence="2" id="KW-1185">Reference proteome</keyword>
<dbReference type="Proteomes" id="UP000036681">
    <property type="component" value="Unplaced"/>
</dbReference>
<proteinExistence type="predicted"/>
<dbReference type="Pfam" id="PF20504">
    <property type="entry name" value="IntS14_C"/>
    <property type="match status" value="1"/>
</dbReference>
<feature type="domain" description="Integrator complex subunit 14 C-terminal" evidence="1">
    <location>
        <begin position="214"/>
        <end position="276"/>
    </location>
</feature>
<dbReference type="PANTHER" id="PTHR13532:SF3">
    <property type="entry name" value="INTEGRATOR COMPLEX SUBUNIT 14"/>
    <property type="match status" value="1"/>
</dbReference>
<organism evidence="2 3">
    <name type="scientific">Ascaris lumbricoides</name>
    <name type="common">Giant roundworm</name>
    <dbReference type="NCBI Taxonomy" id="6252"/>
    <lineage>
        <taxon>Eukaryota</taxon>
        <taxon>Metazoa</taxon>
        <taxon>Ecdysozoa</taxon>
        <taxon>Nematoda</taxon>
        <taxon>Chromadorea</taxon>
        <taxon>Rhabditida</taxon>
        <taxon>Spirurina</taxon>
        <taxon>Ascaridomorpha</taxon>
        <taxon>Ascaridoidea</taxon>
        <taxon>Ascarididae</taxon>
        <taxon>Ascaris</taxon>
    </lineage>
</organism>
<name>A0A0M3IEF6_ASCLU</name>
<sequence>MRIDQFSERSAGEGEDASDGFLIALCDALAIEEMSAICHLNEQTYGVIRSVKYVKLFSNILLLFSRSQGSDDRMLVICSFPRGLSSIYWLPHLERLLPQRSAGEGEDASDGFLIALCDALAIEEMSAICHLNEQTYGVILLLFSRSQGSDDRMLVICSFPRGLSSIYWLPHLERLLPQFSNFKAVVEGNNEGVQLCAANDSLAKPSYARTPLTCWLDAQGIQADFQKVIRLLRKIPDRTVAFYSEINRMHQHACAIGAEDIMKKLTDLIEEESQLHSPIIKNHGAYVCELLSCCEVQSASRAPFASQHAVYVGFDLYSSRKAVAKAMSVLFSTAKISGQVLMFACINVYTLPEYHTICYIDENWFIANGVLETRASTKETRIVQISHEGEGSIGRYESRQKTRREGLDANNCAAVMYFLLVEHCCIVV</sequence>
<accession>A0A0M3IEF6</accession>
<evidence type="ECO:0000259" key="1">
    <source>
        <dbReference type="Pfam" id="PF20504"/>
    </source>
</evidence>